<evidence type="ECO:0000259" key="7">
    <source>
        <dbReference type="PROSITE" id="PS51471"/>
    </source>
</evidence>
<dbReference type="GO" id="GO:0031418">
    <property type="term" value="F:L-ascorbic acid binding"/>
    <property type="evidence" value="ECO:0007669"/>
    <property type="project" value="UniProtKB-KW"/>
</dbReference>
<dbReference type="EMBL" id="SWKR01000002">
    <property type="protein sequence ID" value="TKD50520.1"/>
    <property type="molecule type" value="Genomic_DNA"/>
</dbReference>
<evidence type="ECO:0000313" key="8">
    <source>
        <dbReference type="EMBL" id="TKD50520.1"/>
    </source>
</evidence>
<keyword evidence="3" id="KW-0847">Vitamin C</keyword>
<dbReference type="InterPro" id="IPR005123">
    <property type="entry name" value="Oxoglu/Fe-dep_dioxygenase_dom"/>
</dbReference>
<feature type="domain" description="Fe2OG dioxygenase" evidence="7">
    <location>
        <begin position="107"/>
        <end position="221"/>
    </location>
</feature>
<name>A0A4U1L2S3_9SPHN</name>
<evidence type="ECO:0000256" key="4">
    <source>
        <dbReference type="ARBA" id="ARBA00022964"/>
    </source>
</evidence>
<sequence length="226" mass="24890">MASLASPPTSGSLLGSGLPAAPVVDHLLSQSGVQRVPSPKLSLFVRRQFLDAAMCQQLCAMIDATRRPSTVSDFNGDTAFRTSETCDLDALDPVTQALEARLTEFTCLDPVFGEPIQGQRYAVGQEFKAHTDYFSPDGADFAKFCSVAGNRTWTVMVYLNEPEAGGATRFKAIDKIVHPETGKLLAWNNLREDGRPNPATLHHGMKVRAGTKYVITKWYRERPWGW</sequence>
<comment type="cofactor">
    <cofactor evidence="1">
        <name>L-ascorbate</name>
        <dbReference type="ChEBI" id="CHEBI:38290"/>
    </cofactor>
</comment>
<dbReference type="PANTHER" id="PTHR10869">
    <property type="entry name" value="PROLYL 4-HYDROXYLASE ALPHA SUBUNIT"/>
    <property type="match status" value="1"/>
</dbReference>
<comment type="caution">
    <text evidence="8">The sequence shown here is derived from an EMBL/GenBank/DDBJ whole genome shotgun (WGS) entry which is preliminary data.</text>
</comment>
<dbReference type="PANTHER" id="PTHR10869:SF246">
    <property type="entry name" value="TRANSMEMBRANE PROLYL 4-HYDROXYLASE"/>
    <property type="match status" value="1"/>
</dbReference>
<dbReference type="SMART" id="SM00702">
    <property type="entry name" value="P4Hc"/>
    <property type="match status" value="1"/>
</dbReference>
<dbReference type="InterPro" id="IPR044862">
    <property type="entry name" value="Pro_4_hyd_alph_FE2OG_OXY"/>
</dbReference>
<gene>
    <name evidence="8" type="ORF">FBR43_06905</name>
</gene>
<reference evidence="8 9" key="1">
    <citation type="submission" date="2019-04" db="EMBL/GenBank/DDBJ databases">
        <authorList>
            <person name="Yang Y."/>
            <person name="Wei D."/>
        </authorList>
    </citation>
    <scope>NUCLEOTIDE SEQUENCE [LARGE SCALE GENOMIC DNA]</scope>
    <source>
        <strain evidence="8 9">L-1-4w-11</strain>
    </source>
</reference>
<dbReference type="Proteomes" id="UP000309138">
    <property type="component" value="Unassembled WGS sequence"/>
</dbReference>
<keyword evidence="2" id="KW-0479">Metal-binding</keyword>
<dbReference type="InterPro" id="IPR006620">
    <property type="entry name" value="Pro_4_hyd_alph"/>
</dbReference>
<dbReference type="GO" id="GO:0005506">
    <property type="term" value="F:iron ion binding"/>
    <property type="evidence" value="ECO:0007669"/>
    <property type="project" value="InterPro"/>
</dbReference>
<accession>A0A4U1L2S3</accession>
<evidence type="ECO:0000256" key="6">
    <source>
        <dbReference type="ARBA" id="ARBA00023004"/>
    </source>
</evidence>
<proteinExistence type="predicted"/>
<keyword evidence="4" id="KW-0223">Dioxygenase</keyword>
<protein>
    <submittedName>
        <fullName evidence="8">2OG-Fe(II) oxygenase</fullName>
    </submittedName>
</protein>
<evidence type="ECO:0000256" key="5">
    <source>
        <dbReference type="ARBA" id="ARBA00023002"/>
    </source>
</evidence>
<dbReference type="PROSITE" id="PS51471">
    <property type="entry name" value="FE2OG_OXY"/>
    <property type="match status" value="1"/>
</dbReference>
<evidence type="ECO:0000313" key="9">
    <source>
        <dbReference type="Proteomes" id="UP000309138"/>
    </source>
</evidence>
<dbReference type="InterPro" id="IPR045054">
    <property type="entry name" value="P4HA-like"/>
</dbReference>
<dbReference type="Gene3D" id="2.60.120.620">
    <property type="entry name" value="q2cbj1_9rhob like domain"/>
    <property type="match status" value="1"/>
</dbReference>
<dbReference type="GO" id="GO:0016705">
    <property type="term" value="F:oxidoreductase activity, acting on paired donors, with incorporation or reduction of molecular oxygen"/>
    <property type="evidence" value="ECO:0007669"/>
    <property type="project" value="InterPro"/>
</dbReference>
<dbReference type="OrthoDB" id="269774at2"/>
<keyword evidence="5" id="KW-0560">Oxidoreductase</keyword>
<evidence type="ECO:0000256" key="3">
    <source>
        <dbReference type="ARBA" id="ARBA00022896"/>
    </source>
</evidence>
<keyword evidence="9" id="KW-1185">Reference proteome</keyword>
<dbReference type="RefSeq" id="WP_136942462.1">
    <property type="nucleotide sequence ID" value="NZ_SWKR01000002.1"/>
</dbReference>
<evidence type="ECO:0000256" key="1">
    <source>
        <dbReference type="ARBA" id="ARBA00001961"/>
    </source>
</evidence>
<dbReference type="AlphaFoldDB" id="A0A4U1L2S3"/>
<dbReference type="GO" id="GO:0051213">
    <property type="term" value="F:dioxygenase activity"/>
    <property type="evidence" value="ECO:0007669"/>
    <property type="project" value="UniProtKB-KW"/>
</dbReference>
<evidence type="ECO:0000256" key="2">
    <source>
        <dbReference type="ARBA" id="ARBA00022723"/>
    </source>
</evidence>
<organism evidence="8 9">
    <name type="scientific">Sphingomonas baiyangensis</name>
    <dbReference type="NCBI Taxonomy" id="2572576"/>
    <lineage>
        <taxon>Bacteria</taxon>
        <taxon>Pseudomonadati</taxon>
        <taxon>Pseudomonadota</taxon>
        <taxon>Alphaproteobacteria</taxon>
        <taxon>Sphingomonadales</taxon>
        <taxon>Sphingomonadaceae</taxon>
        <taxon>Sphingomonas</taxon>
    </lineage>
</organism>
<keyword evidence="6" id="KW-0408">Iron</keyword>
<dbReference type="Pfam" id="PF13640">
    <property type="entry name" value="2OG-FeII_Oxy_3"/>
    <property type="match status" value="1"/>
</dbReference>